<evidence type="ECO:0000313" key="4">
    <source>
        <dbReference type="EMBL" id="KAH6648966.1"/>
    </source>
</evidence>
<dbReference type="InterPro" id="IPR036770">
    <property type="entry name" value="Ankyrin_rpt-contain_sf"/>
</dbReference>
<dbReference type="SUPFAM" id="SSF48403">
    <property type="entry name" value="Ankyrin repeat"/>
    <property type="match status" value="1"/>
</dbReference>
<sequence length="1183" mass="131052">MIIPSPNTGTMVSSATSSATYLQPSMISPSLISPSIFSSTHSEASFTNDYEAVRVTEDDFNRAEVLMGEHCITANKSRRPGQKEATAVLASVIHGKVPCASSGLVEALLEYGAEVCFERRKSTNILKMVMSKDQEDIRSDIFAEATRSCHENILLLLAQHADDTALASALPIAIAQNNLNKVTILMARGADASPLCSEFLDAIRRDSKVVSALLQRERGVCQDSRDKGLVLAASLGYARTVQILLDGGANVTHGQPSALITAIRNGKEDVVAVIASHREMRQHVDLLDFAVGEAYSHKQLRCLEACLQAGAKGSITDKTLLYAISHQQYELVDSLVSHHSSVDHHGGAAVVSAFKSGQPNLLQTVLLGKPSNLSMMAAIAQTASLRDICLAHRMVELLFSTGLQGDLSEILIHVLDDKMMVGDEQARYALTRILLQGGKVDVNLQEGRCLTLAVDQGWITIFNLLLQYQPSFKSLVVVLDHAMRMPHPELRKQIVSRIVEATSTDPAIAEDLKAAGVISAAKSICLDILKYLAQFQLSTAVISRGFAEMLAAGEQWLTPSGLEMVQFFLDQDIPSSSITDAFCQAARLFNRDACELLSNSTNVAAPNKAMESVTNHSQEWHTLDDRNGWIVSMLLEMGASGEPVNLAFLKVTSAFAQGLASETLLDEFLYAASTDVNFKLGETLKIAVRAGNTSLLKKLVKSRVSKETMTQAFAEVISTPLAEDVALALIKVLNADCIPENCRPDYRTTIYGRYPPIVDCLATYPESPKLVKRLVELGCALDTRFEATLYENTSELATALTWAMVPSEGKQPVSDAVIQVLIDANKAWSSALFYASREGDLTAVKSLLKVKFKLNDGSLHEAARNLHQDTVAALVKAKHDVNFPSSRREHDGRTPLQELAYMCDGNRSLADIEQTISALEVGKTDPLAKWQGKNPLFLALDHPQPYNVTHALLDTVMWRVINDNNNLFEHYSEQGTKLSMSPTIYLSICCRNSNSSRSVSLQHLLRTKHCVDRYFADSGTQQPPGAVGLPDNIAKEEKKRREESDKWQSREFEHKEKMRREWEDAQLKTTIDRSKHNEWQQHEHEKTAQKVNQSQFIHQTQIHQKTQVTIQQQEAIAQKSAAAEQSQWRERQQKLHAQQQDITMQRNKQLMTEEATRQRLLLEKRSHAQKLAYQRSMQRIKGQ</sequence>
<comment type="caution">
    <text evidence="4">The sequence shown here is derived from an EMBL/GenBank/DDBJ whole genome shotgun (WGS) entry which is preliminary data.</text>
</comment>
<gene>
    <name evidence="4" type="ORF">BKA67DRAFT_648915</name>
</gene>
<dbReference type="PANTHER" id="PTHR24193">
    <property type="entry name" value="ANKYRIN REPEAT PROTEIN"/>
    <property type="match status" value="1"/>
</dbReference>
<organism evidence="4 5">
    <name type="scientific">Truncatella angustata</name>
    <dbReference type="NCBI Taxonomy" id="152316"/>
    <lineage>
        <taxon>Eukaryota</taxon>
        <taxon>Fungi</taxon>
        <taxon>Dikarya</taxon>
        <taxon>Ascomycota</taxon>
        <taxon>Pezizomycotina</taxon>
        <taxon>Sordariomycetes</taxon>
        <taxon>Xylariomycetidae</taxon>
        <taxon>Amphisphaeriales</taxon>
        <taxon>Sporocadaceae</taxon>
        <taxon>Truncatella</taxon>
    </lineage>
</organism>
<dbReference type="GO" id="GO:0005634">
    <property type="term" value="C:nucleus"/>
    <property type="evidence" value="ECO:0007669"/>
    <property type="project" value="TreeGrafter"/>
</dbReference>
<protein>
    <submittedName>
        <fullName evidence="4">Uncharacterized protein</fullName>
    </submittedName>
</protein>
<evidence type="ECO:0000256" key="3">
    <source>
        <dbReference type="SAM" id="MobiDB-lite"/>
    </source>
</evidence>
<dbReference type="Proteomes" id="UP000758603">
    <property type="component" value="Unassembled WGS sequence"/>
</dbReference>
<keyword evidence="1" id="KW-0677">Repeat</keyword>
<dbReference type="OrthoDB" id="194358at2759"/>
<dbReference type="GeneID" id="70134889"/>
<evidence type="ECO:0000313" key="5">
    <source>
        <dbReference type="Proteomes" id="UP000758603"/>
    </source>
</evidence>
<dbReference type="EMBL" id="JAGPXC010000007">
    <property type="protein sequence ID" value="KAH6648966.1"/>
    <property type="molecule type" value="Genomic_DNA"/>
</dbReference>
<reference evidence="4" key="1">
    <citation type="journal article" date="2021" name="Nat. Commun.">
        <title>Genetic determinants of endophytism in the Arabidopsis root mycobiome.</title>
        <authorList>
            <person name="Mesny F."/>
            <person name="Miyauchi S."/>
            <person name="Thiergart T."/>
            <person name="Pickel B."/>
            <person name="Atanasova L."/>
            <person name="Karlsson M."/>
            <person name="Huettel B."/>
            <person name="Barry K.W."/>
            <person name="Haridas S."/>
            <person name="Chen C."/>
            <person name="Bauer D."/>
            <person name="Andreopoulos W."/>
            <person name="Pangilinan J."/>
            <person name="LaButti K."/>
            <person name="Riley R."/>
            <person name="Lipzen A."/>
            <person name="Clum A."/>
            <person name="Drula E."/>
            <person name="Henrissat B."/>
            <person name="Kohler A."/>
            <person name="Grigoriev I.V."/>
            <person name="Martin F.M."/>
            <person name="Hacquard S."/>
        </authorList>
    </citation>
    <scope>NUCLEOTIDE SEQUENCE</scope>
    <source>
        <strain evidence="4">MPI-SDFR-AT-0073</strain>
    </source>
</reference>
<name>A0A9P8ZU83_9PEZI</name>
<dbReference type="InterPro" id="IPR050663">
    <property type="entry name" value="Ankyrin-SOCS_Box"/>
</dbReference>
<dbReference type="RefSeq" id="XP_045955473.1">
    <property type="nucleotide sequence ID" value="XM_046105998.1"/>
</dbReference>
<feature type="compositionally biased region" description="Basic and acidic residues" evidence="3">
    <location>
        <begin position="1033"/>
        <end position="1060"/>
    </location>
</feature>
<dbReference type="AlphaFoldDB" id="A0A9P8ZU83"/>
<dbReference type="GO" id="GO:0045944">
    <property type="term" value="P:positive regulation of transcription by RNA polymerase II"/>
    <property type="evidence" value="ECO:0007669"/>
    <property type="project" value="TreeGrafter"/>
</dbReference>
<accession>A0A9P8ZU83</accession>
<dbReference type="GO" id="GO:0000976">
    <property type="term" value="F:transcription cis-regulatory region binding"/>
    <property type="evidence" value="ECO:0007669"/>
    <property type="project" value="TreeGrafter"/>
</dbReference>
<dbReference type="SMART" id="SM00248">
    <property type="entry name" value="ANK"/>
    <property type="match status" value="7"/>
</dbReference>
<keyword evidence="5" id="KW-1185">Reference proteome</keyword>
<proteinExistence type="predicted"/>
<dbReference type="InterPro" id="IPR002110">
    <property type="entry name" value="Ankyrin_rpt"/>
</dbReference>
<feature type="region of interest" description="Disordered" evidence="3">
    <location>
        <begin position="1016"/>
        <end position="1060"/>
    </location>
</feature>
<evidence type="ECO:0000256" key="1">
    <source>
        <dbReference type="ARBA" id="ARBA00022737"/>
    </source>
</evidence>
<keyword evidence="2" id="KW-0040">ANK repeat</keyword>
<evidence type="ECO:0000256" key="2">
    <source>
        <dbReference type="ARBA" id="ARBA00023043"/>
    </source>
</evidence>
<dbReference type="PANTHER" id="PTHR24193:SF121">
    <property type="entry name" value="ADA2A-CONTAINING COMPLEX COMPONENT 3, ISOFORM D"/>
    <property type="match status" value="1"/>
</dbReference>
<dbReference type="Gene3D" id="1.25.40.20">
    <property type="entry name" value="Ankyrin repeat-containing domain"/>
    <property type="match status" value="2"/>
</dbReference>